<reference evidence="2" key="1">
    <citation type="journal article" date="2014" name="Int. J. Syst. Evol. Microbiol.">
        <title>Complete genome sequence of Corynebacterium casei LMG S-19264T (=DSM 44701T), isolated from a smear-ripened cheese.</title>
        <authorList>
            <consortium name="US DOE Joint Genome Institute (JGI-PGF)"/>
            <person name="Walter F."/>
            <person name="Albersmeier A."/>
            <person name="Kalinowski J."/>
            <person name="Ruckert C."/>
        </authorList>
    </citation>
    <scope>NUCLEOTIDE SEQUENCE</scope>
    <source>
        <strain evidence="2">JCM 3086</strain>
    </source>
</reference>
<comment type="caution">
    <text evidence="2">The sequence shown here is derived from an EMBL/GenBank/DDBJ whole genome shotgun (WGS) entry which is preliminary data.</text>
</comment>
<dbReference type="RefSeq" id="WP_189312958.1">
    <property type="nucleotide sequence ID" value="NZ_BMQA01000014.1"/>
</dbReference>
<dbReference type="GO" id="GO:1990189">
    <property type="term" value="F:protein N-terminal-serine acetyltransferase activity"/>
    <property type="evidence" value="ECO:0007669"/>
    <property type="project" value="TreeGrafter"/>
</dbReference>
<dbReference type="AlphaFoldDB" id="A0A917KUA1"/>
<dbReference type="GO" id="GO:0005737">
    <property type="term" value="C:cytoplasm"/>
    <property type="evidence" value="ECO:0007669"/>
    <property type="project" value="TreeGrafter"/>
</dbReference>
<feature type="domain" description="N-acetyltransferase" evidence="1">
    <location>
        <begin position="7"/>
        <end position="168"/>
    </location>
</feature>
<dbReference type="EMBL" id="BMQA01000014">
    <property type="protein sequence ID" value="GGJ28164.1"/>
    <property type="molecule type" value="Genomic_DNA"/>
</dbReference>
<dbReference type="CDD" id="cd04301">
    <property type="entry name" value="NAT_SF"/>
    <property type="match status" value="1"/>
</dbReference>
<dbReference type="InterPro" id="IPR051908">
    <property type="entry name" value="Ribosomal_N-acetyltransferase"/>
</dbReference>
<dbReference type="GO" id="GO:0008999">
    <property type="term" value="F:protein-N-terminal-alanine acetyltransferase activity"/>
    <property type="evidence" value="ECO:0007669"/>
    <property type="project" value="TreeGrafter"/>
</dbReference>
<evidence type="ECO:0000259" key="1">
    <source>
        <dbReference type="PROSITE" id="PS51186"/>
    </source>
</evidence>
<dbReference type="PANTHER" id="PTHR43441:SF2">
    <property type="entry name" value="FAMILY ACETYLTRANSFERASE, PUTATIVE (AFU_ORTHOLOGUE AFUA_7G00850)-RELATED"/>
    <property type="match status" value="1"/>
</dbReference>
<dbReference type="PANTHER" id="PTHR43441">
    <property type="entry name" value="RIBOSOMAL-PROTEIN-SERINE ACETYLTRANSFERASE"/>
    <property type="match status" value="1"/>
</dbReference>
<dbReference type="PROSITE" id="PS51186">
    <property type="entry name" value="GNAT"/>
    <property type="match status" value="1"/>
</dbReference>
<dbReference type="Gene3D" id="3.40.630.30">
    <property type="match status" value="1"/>
</dbReference>
<dbReference type="InterPro" id="IPR016181">
    <property type="entry name" value="Acyl_CoA_acyltransferase"/>
</dbReference>
<evidence type="ECO:0000313" key="2">
    <source>
        <dbReference type="EMBL" id="GGJ28164.1"/>
    </source>
</evidence>
<dbReference type="SUPFAM" id="SSF55729">
    <property type="entry name" value="Acyl-CoA N-acyltransferases (Nat)"/>
    <property type="match status" value="1"/>
</dbReference>
<sequence length="176" mass="18941">MIRGNKIGLRARHEADIPVLHAVLYNDVATRSRQDPRAWQPIPPGSPHSPYAVAEPSGKVAAFSVVELDSQALVGAASLWGIDTHNRSAHLGISVLPDFRGRGFSSDVVRVLCEYGFAVRGLQRLQVETLADNAAMIAAAKKAGFTIEGTLRCAAWVYGAFVDKVVLGLLAHEWTA</sequence>
<dbReference type="Pfam" id="PF13302">
    <property type="entry name" value="Acetyltransf_3"/>
    <property type="match status" value="1"/>
</dbReference>
<name>A0A917KUA1_9ACTN</name>
<protein>
    <recommendedName>
        <fullName evidence="1">N-acetyltransferase domain-containing protein</fullName>
    </recommendedName>
</protein>
<keyword evidence="3" id="KW-1185">Reference proteome</keyword>
<accession>A0A917KUA1</accession>
<organism evidence="2 3">
    <name type="scientific">Streptomyces brasiliensis</name>
    <dbReference type="NCBI Taxonomy" id="1954"/>
    <lineage>
        <taxon>Bacteria</taxon>
        <taxon>Bacillati</taxon>
        <taxon>Actinomycetota</taxon>
        <taxon>Actinomycetes</taxon>
        <taxon>Kitasatosporales</taxon>
        <taxon>Streptomycetaceae</taxon>
        <taxon>Streptomyces</taxon>
    </lineage>
</organism>
<dbReference type="Proteomes" id="UP000657574">
    <property type="component" value="Unassembled WGS sequence"/>
</dbReference>
<evidence type="ECO:0000313" key="3">
    <source>
        <dbReference type="Proteomes" id="UP000657574"/>
    </source>
</evidence>
<gene>
    <name evidence="2" type="ORF">GCM10010121_044340</name>
</gene>
<proteinExistence type="predicted"/>
<dbReference type="InterPro" id="IPR000182">
    <property type="entry name" value="GNAT_dom"/>
</dbReference>
<reference evidence="2" key="2">
    <citation type="submission" date="2020-09" db="EMBL/GenBank/DDBJ databases">
        <authorList>
            <person name="Sun Q."/>
            <person name="Ohkuma M."/>
        </authorList>
    </citation>
    <scope>NUCLEOTIDE SEQUENCE</scope>
    <source>
        <strain evidence="2">JCM 3086</strain>
    </source>
</reference>